<dbReference type="SMART" id="SM00493">
    <property type="entry name" value="TOPRIM"/>
    <property type="match status" value="1"/>
</dbReference>
<evidence type="ECO:0000256" key="10">
    <source>
        <dbReference type="ARBA" id="ARBA00023125"/>
    </source>
</evidence>
<dbReference type="STRING" id="304371.MCP_2330"/>
<evidence type="ECO:0000256" key="3">
    <source>
        <dbReference type="ARBA" id="ARBA00009446"/>
    </source>
</evidence>
<dbReference type="PANTHER" id="PTHR11390:SF26">
    <property type="entry name" value="DNA TOPOISOMERASE 1"/>
    <property type="match status" value="1"/>
</dbReference>
<dbReference type="InterPro" id="IPR034144">
    <property type="entry name" value="TOPRIM_TopoIII"/>
</dbReference>
<evidence type="ECO:0000256" key="6">
    <source>
        <dbReference type="ARBA" id="ARBA00022771"/>
    </source>
</evidence>
<dbReference type="AlphaFoldDB" id="D1Z130"/>
<dbReference type="GO" id="GO:0006310">
    <property type="term" value="P:DNA recombination"/>
    <property type="evidence" value="ECO:0007669"/>
    <property type="project" value="TreeGrafter"/>
</dbReference>
<evidence type="ECO:0000256" key="1">
    <source>
        <dbReference type="ARBA" id="ARBA00000213"/>
    </source>
</evidence>
<evidence type="ECO:0000256" key="11">
    <source>
        <dbReference type="ARBA" id="ARBA00023235"/>
    </source>
</evidence>
<evidence type="ECO:0000313" key="16">
    <source>
        <dbReference type="Proteomes" id="UP000001882"/>
    </source>
</evidence>
<feature type="site" description="Interaction with DNA" evidence="12">
    <location>
        <position position="49"/>
    </location>
</feature>
<comment type="catalytic activity">
    <reaction evidence="1 12">
        <text>ATP-independent breakage of single-stranded DNA, followed by passage and rejoining.</text>
        <dbReference type="EC" id="5.6.2.1"/>
    </reaction>
</comment>
<dbReference type="GO" id="GO:0003677">
    <property type="term" value="F:DNA binding"/>
    <property type="evidence" value="ECO:0007669"/>
    <property type="project" value="UniProtKB-KW"/>
</dbReference>
<feature type="region of interest" description="Interaction with DNA" evidence="12">
    <location>
        <begin position="189"/>
        <end position="194"/>
    </location>
</feature>
<evidence type="ECO:0000313" key="15">
    <source>
        <dbReference type="EMBL" id="BAI62402.1"/>
    </source>
</evidence>
<keyword evidence="6" id="KW-0863">Zinc-finger</keyword>
<comment type="function">
    <text evidence="12">Releases the supercoiling and torsional tension of DNA, which is introduced during the DNA replication and transcription, by transiently cleaving and rejoining one strand of the DNA duplex. Introduces a single-strand break via transesterification at a target site in duplex DNA. The scissile phosphodiester is attacked by the catalytic tyrosine of the enzyme, resulting in the formation of a DNA-(5'-phosphotyrosyl)-enzyme intermediate and the expulsion of a 3'-OH DNA strand. The free DNA strand then undergoes passage around the unbroken strand, thus removing DNA supercoils. Finally, in the religation step, the DNA 3'-OH attacks the covalent intermediate to expel the active-site tyrosine and restore the DNA phosphodiester backbone.</text>
</comment>
<organism evidence="15 16">
    <name type="scientific">Methanocella paludicola (strain DSM 17711 / JCM 13418 / NBRC 101707 / SANAE)</name>
    <dbReference type="NCBI Taxonomy" id="304371"/>
    <lineage>
        <taxon>Archaea</taxon>
        <taxon>Methanobacteriati</taxon>
        <taxon>Methanobacteriota</taxon>
        <taxon>Stenosarchaea group</taxon>
        <taxon>Methanomicrobia</taxon>
        <taxon>Methanocellales</taxon>
        <taxon>Methanocellaceae</taxon>
        <taxon>Methanocella</taxon>
    </lineage>
</organism>
<dbReference type="FunFam" id="1.10.290.10:FF:000003">
    <property type="entry name" value="DNA topoisomerase"/>
    <property type="match status" value="1"/>
</dbReference>
<sequence>MHLIITEKHDAANKIAGILFPDRSAERHGGVTVYRSKAAGAAVVGLAGHIVALDFPGEYSRWSAHPPSTLIGAPIVSVPTKKDIIGALASLAPSATKVTIATDYDREGELIGVEAYNIIHRLTKAPFERVHYSSFAKQEIEQAFARPVPLDFNLAAAGECRQEIDLVWGAALTRFVSLAGNKAGKDFLSVGRVQTPLLAIIVDREKEILAFVSKPYWELVATLLKGQEAFTAGHAKGRFDKKEEAAAIHKKLGKTALVKGVLRDRKKEPAPVPFSTTEFLKAAASIGYSAASAMQVAEELYINGWISYPRTDNTVYPATLDLRQTVGMFKASPEFAKSALELLGQKTLTATRGKVESKDHPPIYPVACASKTQMDERKWKLYELVVRRFFATLSPPCEWEMVKASIDISGEPFISDGKRMSAPGWRKHYPYGMPKDEVIPPLAVGDVLAVKKVDLLEKKTEPPRRYGQGKLIETMEKLGLGTKATRHEALSKLYNRGYIEGNPPKPTQTGITLIDALKAHAGAITSPGMTARLESDMDGIAESRLRKDDVTGESKAMLRTIFDQLESHRADIGRTLRAGSAMDSPIGPCPKCGSPLVIRETKADKRKFIACTGFPECRNTYNVPPGTLKFDKKACEKHKLHIVKVTPPSIIDSQGKKVKGKPYEYGCPACKKEAFYKPP</sequence>
<dbReference type="InterPro" id="IPR013826">
    <property type="entry name" value="Topo_IA_cen_sub3"/>
</dbReference>
<dbReference type="PRINTS" id="PR00417">
    <property type="entry name" value="PRTPISMRASEI"/>
</dbReference>
<comment type="cofactor">
    <cofactor evidence="2">
        <name>Mg(2+)</name>
        <dbReference type="ChEBI" id="CHEBI:18420"/>
    </cofactor>
</comment>
<proteinExistence type="inferred from homology"/>
<keyword evidence="10 12" id="KW-0238">DNA-binding</keyword>
<dbReference type="InterPro" id="IPR013825">
    <property type="entry name" value="Topo_IA_cen_sub2"/>
</dbReference>
<dbReference type="InterPro" id="IPR006171">
    <property type="entry name" value="TOPRIM_dom"/>
</dbReference>
<dbReference type="GO" id="GO:0008270">
    <property type="term" value="F:zinc ion binding"/>
    <property type="evidence" value="ECO:0007669"/>
    <property type="project" value="UniProtKB-KW"/>
</dbReference>
<keyword evidence="4" id="KW-0479">Metal-binding</keyword>
<dbReference type="Gene3D" id="1.10.290.10">
    <property type="entry name" value="Topoisomerase I, domain 4"/>
    <property type="match status" value="1"/>
</dbReference>
<comment type="caution">
    <text evidence="12">Lacks conserved residue(s) required for the propagation of feature annotation.</text>
</comment>
<dbReference type="EC" id="5.6.2.1" evidence="12"/>
<feature type="site" description="Interaction with DNA" evidence="12">
    <location>
        <position position="310"/>
    </location>
</feature>
<evidence type="ECO:0000256" key="12">
    <source>
        <dbReference type="HAMAP-Rule" id="MF_00952"/>
    </source>
</evidence>
<feature type="domain" description="Topo IA-type catalytic" evidence="14">
    <location>
        <begin position="151"/>
        <end position="562"/>
    </location>
</feature>
<feature type="site" description="Interaction with DNA" evidence="12">
    <location>
        <position position="496"/>
    </location>
</feature>
<dbReference type="PROSITE" id="PS50880">
    <property type="entry name" value="TOPRIM"/>
    <property type="match status" value="1"/>
</dbReference>
<dbReference type="CDD" id="cd00186">
    <property type="entry name" value="TOP1Ac"/>
    <property type="match status" value="1"/>
</dbReference>
<dbReference type="InParanoid" id="D1Z130"/>
<keyword evidence="11 12" id="KW-0413">Isomerase</keyword>
<dbReference type="Gene3D" id="2.70.20.10">
    <property type="entry name" value="Topoisomerase I, domain 3"/>
    <property type="match status" value="1"/>
</dbReference>
<keyword evidence="8" id="KW-0460">Magnesium</keyword>
<evidence type="ECO:0000256" key="4">
    <source>
        <dbReference type="ARBA" id="ARBA00022723"/>
    </source>
</evidence>
<reference evidence="16" key="3">
    <citation type="journal article" date="2011" name="PLoS ONE">
        <title>Genome sequence of a mesophilic hydrogenotrophic methanogen Methanocella paludicola, the first cultivated representative of the order Methanocellales.</title>
        <authorList>
            <person name="Sakai S."/>
            <person name="Takaki Y."/>
            <person name="Shimamura S."/>
            <person name="Sekine M."/>
            <person name="Tajima T."/>
            <person name="Kosugi H."/>
            <person name="Ichikawa N."/>
            <person name="Tasumi E."/>
            <person name="Hiraki A.T."/>
            <person name="Shimizu A."/>
            <person name="Kato Y."/>
            <person name="Nishiko R."/>
            <person name="Mori K."/>
            <person name="Fujita N."/>
            <person name="Imachi H."/>
            <person name="Takai K."/>
        </authorList>
    </citation>
    <scope>NUCLEOTIDE SEQUENCE [LARGE SCALE GENOMIC DNA]</scope>
    <source>
        <strain evidence="16">DSM 17711 / JCM 13418 / NBRC 101707 / SANAE</strain>
    </source>
</reference>
<dbReference type="InterPro" id="IPR028612">
    <property type="entry name" value="Topoisom_1_IA"/>
</dbReference>
<dbReference type="InterPro" id="IPR013498">
    <property type="entry name" value="Topo_IA_Znf"/>
</dbReference>
<comment type="similarity">
    <text evidence="3 12">Belongs to the type IA topoisomerase family.</text>
</comment>
<dbReference type="InterPro" id="IPR003602">
    <property type="entry name" value="Topo_IA_DNA-bd_dom"/>
</dbReference>
<gene>
    <name evidence="15" type="primary">topA-1</name>
    <name evidence="12" type="synonym">topA</name>
    <name evidence="15" type="ordered locus">MCP_2330</name>
</gene>
<evidence type="ECO:0000256" key="8">
    <source>
        <dbReference type="ARBA" id="ARBA00022842"/>
    </source>
</evidence>
<dbReference type="GO" id="GO:0003917">
    <property type="term" value="F:DNA topoisomerase type I (single strand cut, ATP-independent) activity"/>
    <property type="evidence" value="ECO:0007669"/>
    <property type="project" value="UniProtKB-UniRule"/>
</dbReference>
<dbReference type="NCBIfam" id="NF005555">
    <property type="entry name" value="PRK07220.1"/>
    <property type="match status" value="1"/>
</dbReference>
<evidence type="ECO:0000259" key="13">
    <source>
        <dbReference type="PROSITE" id="PS50880"/>
    </source>
</evidence>
<dbReference type="Gene3D" id="3.40.50.140">
    <property type="match status" value="1"/>
</dbReference>
<dbReference type="Gene3D" id="3.30.65.10">
    <property type="entry name" value="Bacterial Topoisomerase I, domain 1"/>
    <property type="match status" value="1"/>
</dbReference>
<dbReference type="GO" id="GO:0005694">
    <property type="term" value="C:chromosome"/>
    <property type="evidence" value="ECO:0007669"/>
    <property type="project" value="InterPro"/>
</dbReference>
<dbReference type="SMART" id="SM00437">
    <property type="entry name" value="TOP1Ac"/>
    <property type="match status" value="1"/>
</dbReference>
<dbReference type="InterPro" id="IPR023405">
    <property type="entry name" value="Topo_IA_core_domain"/>
</dbReference>
<dbReference type="OrthoDB" id="30963at2157"/>
<dbReference type="Proteomes" id="UP000001882">
    <property type="component" value="Chromosome"/>
</dbReference>
<dbReference type="InterPro" id="IPR013824">
    <property type="entry name" value="Topo_IA_cen_sub1"/>
</dbReference>
<reference evidence="15 16" key="2">
    <citation type="journal article" date="2008" name="Int. J. Syst. Evol. Microbiol.">
        <title>Methanocella paludicola gen. nov., sp. nov., a methane-producing archaeon, the first isolate of the lineage 'Rice Cluster I', and proposal of the new archaeal order Methanocellales ord. nov.</title>
        <authorList>
            <person name="Sakai S."/>
            <person name="Imachi H."/>
            <person name="Hanada S."/>
            <person name="Ohashi A."/>
            <person name="Harada H."/>
            <person name="Kamagata Y."/>
        </authorList>
    </citation>
    <scope>NUCLEOTIDE SEQUENCE [LARGE SCALE GENOMIC DNA]</scope>
    <source>
        <strain evidence="16">DSM 17711 / JCM 13418 / NBRC 101707 / SANAE</strain>
    </source>
</reference>
<feature type="site" description="Interaction with DNA" evidence="12">
    <location>
        <position position="161"/>
    </location>
</feature>
<dbReference type="Pfam" id="PF01131">
    <property type="entry name" value="Topoisom_bac"/>
    <property type="match status" value="1"/>
</dbReference>
<evidence type="ECO:0000256" key="9">
    <source>
        <dbReference type="ARBA" id="ARBA00023029"/>
    </source>
</evidence>
<evidence type="ECO:0000259" key="14">
    <source>
        <dbReference type="PROSITE" id="PS52039"/>
    </source>
</evidence>
<evidence type="ECO:0000256" key="5">
    <source>
        <dbReference type="ARBA" id="ARBA00022737"/>
    </source>
</evidence>
<evidence type="ECO:0000256" key="2">
    <source>
        <dbReference type="ARBA" id="ARBA00001946"/>
    </source>
</evidence>
<keyword evidence="9 12" id="KW-0799">Topoisomerase</keyword>
<dbReference type="CDD" id="cd03362">
    <property type="entry name" value="TOPRIM_TopoIA_TopoIII"/>
    <property type="match status" value="1"/>
</dbReference>
<comment type="subunit">
    <text evidence="12">Monomer.</text>
</comment>
<keyword evidence="5" id="KW-0677">Repeat</keyword>
<dbReference type="SUPFAM" id="SSF56712">
    <property type="entry name" value="Prokaryotic type I DNA topoisomerase"/>
    <property type="match status" value="1"/>
</dbReference>
<accession>D1Z130</accession>
<protein>
    <recommendedName>
        <fullName evidence="12">DNA topoisomerase 1</fullName>
        <ecNumber evidence="12">5.6.2.1</ecNumber>
    </recommendedName>
    <alternativeName>
        <fullName evidence="12">DNA topoisomerase I</fullName>
    </alternativeName>
</protein>
<dbReference type="InterPro" id="IPR003601">
    <property type="entry name" value="Topo_IA_2"/>
</dbReference>
<evidence type="ECO:0000256" key="7">
    <source>
        <dbReference type="ARBA" id="ARBA00022833"/>
    </source>
</evidence>
<feature type="domain" description="Toprim" evidence="13">
    <location>
        <begin position="1"/>
        <end position="137"/>
    </location>
</feature>
<dbReference type="PATRIC" id="fig|304371.9.peg.2372"/>
<feature type="active site" description="O-(5'-phospho-DNA)-tyrosine intermediate" evidence="12">
    <location>
        <position position="308"/>
    </location>
</feature>
<dbReference type="FunCoup" id="D1Z130">
    <property type="interactions" value="139"/>
</dbReference>
<dbReference type="Pfam" id="PF01751">
    <property type="entry name" value="Toprim"/>
    <property type="match status" value="1"/>
</dbReference>
<keyword evidence="16" id="KW-1185">Reference proteome</keyword>
<keyword evidence="7" id="KW-0862">Zinc</keyword>
<dbReference type="SMART" id="SM00436">
    <property type="entry name" value="TOP1Bc"/>
    <property type="match status" value="1"/>
</dbReference>
<dbReference type="HAMAP" id="MF_00952">
    <property type="entry name" value="Topoisom_1_prok"/>
    <property type="match status" value="1"/>
</dbReference>
<dbReference type="PROSITE" id="PS52039">
    <property type="entry name" value="TOPO_IA_2"/>
    <property type="match status" value="1"/>
</dbReference>
<feature type="site" description="Interaction with DNA" evidence="12">
    <location>
        <position position="165"/>
    </location>
</feature>
<dbReference type="PANTHER" id="PTHR11390">
    <property type="entry name" value="PROKARYOTIC DNA TOPOISOMERASE"/>
    <property type="match status" value="1"/>
</dbReference>
<dbReference type="InterPro" id="IPR013497">
    <property type="entry name" value="Topo_IA_cen"/>
</dbReference>
<dbReference type="InterPro" id="IPR000380">
    <property type="entry name" value="Topo_IA"/>
</dbReference>
<name>D1Z130_METPS</name>
<dbReference type="Pfam" id="PF01396">
    <property type="entry name" value="Zn_ribbon_Top1"/>
    <property type="match status" value="1"/>
</dbReference>
<dbReference type="GO" id="GO:0006281">
    <property type="term" value="P:DNA repair"/>
    <property type="evidence" value="ECO:0007669"/>
    <property type="project" value="TreeGrafter"/>
</dbReference>
<dbReference type="Gene3D" id="1.10.460.10">
    <property type="entry name" value="Topoisomerase I, domain 2"/>
    <property type="match status" value="1"/>
</dbReference>
<reference evidence="15 16" key="1">
    <citation type="journal article" date="2007" name="Appl. Environ. Microbiol.">
        <title>Isolation of key methanogens for global methane emission from rice paddy fields: a novel isolate affiliated with the clone cluster rice cluster I.</title>
        <authorList>
            <person name="Sakai S."/>
            <person name="Imachi H."/>
            <person name="Sekiguchi Y."/>
            <person name="Ohashi A."/>
            <person name="Harada H."/>
            <person name="Kamagata Y."/>
        </authorList>
    </citation>
    <scope>NUCLEOTIDE SEQUENCE [LARGE SCALE GENOMIC DNA]</scope>
    <source>
        <strain evidence="16">DSM 17711 / JCM 13418 / NBRC 101707 / SANAE</strain>
    </source>
</reference>
<dbReference type="KEGG" id="mpd:MCP_2330"/>
<dbReference type="eggNOG" id="arCOG01527">
    <property type="taxonomic scope" value="Archaea"/>
</dbReference>
<dbReference type="GO" id="GO:0006265">
    <property type="term" value="P:DNA topological change"/>
    <property type="evidence" value="ECO:0007669"/>
    <property type="project" value="UniProtKB-UniRule"/>
</dbReference>
<dbReference type="EMBL" id="AP011532">
    <property type="protein sequence ID" value="BAI62402.1"/>
    <property type="molecule type" value="Genomic_DNA"/>
</dbReference>